<name>A0A9D1IM76_9FIRM</name>
<dbReference type="AlphaFoldDB" id="A0A9D1IM76"/>
<evidence type="ECO:0000313" key="1">
    <source>
        <dbReference type="EMBL" id="HIU39923.1"/>
    </source>
</evidence>
<dbReference type="EMBL" id="DVMT01000015">
    <property type="protein sequence ID" value="HIU39923.1"/>
    <property type="molecule type" value="Genomic_DNA"/>
</dbReference>
<protein>
    <submittedName>
        <fullName evidence="1">Uncharacterized protein</fullName>
    </submittedName>
</protein>
<accession>A0A9D1IM76</accession>
<gene>
    <name evidence="1" type="ORF">IAB68_01295</name>
</gene>
<comment type="caution">
    <text evidence="1">The sequence shown here is derived from an EMBL/GenBank/DDBJ whole genome shotgun (WGS) entry which is preliminary data.</text>
</comment>
<evidence type="ECO:0000313" key="2">
    <source>
        <dbReference type="Proteomes" id="UP000824074"/>
    </source>
</evidence>
<organism evidence="1 2">
    <name type="scientific">Candidatus Aphodocola excrementigallinarum</name>
    <dbReference type="NCBI Taxonomy" id="2840670"/>
    <lineage>
        <taxon>Bacteria</taxon>
        <taxon>Bacillati</taxon>
        <taxon>Bacillota</taxon>
        <taxon>Bacilli</taxon>
        <taxon>Candidatus Aphodocola</taxon>
    </lineage>
</organism>
<proteinExistence type="predicted"/>
<reference evidence="1" key="2">
    <citation type="journal article" date="2021" name="PeerJ">
        <title>Extensive microbial diversity within the chicken gut microbiome revealed by metagenomics and culture.</title>
        <authorList>
            <person name="Gilroy R."/>
            <person name="Ravi A."/>
            <person name="Getino M."/>
            <person name="Pursley I."/>
            <person name="Horton D.L."/>
            <person name="Alikhan N.F."/>
            <person name="Baker D."/>
            <person name="Gharbi K."/>
            <person name="Hall N."/>
            <person name="Watson M."/>
            <person name="Adriaenssens E.M."/>
            <person name="Foster-Nyarko E."/>
            <person name="Jarju S."/>
            <person name="Secka A."/>
            <person name="Antonio M."/>
            <person name="Oren A."/>
            <person name="Chaudhuri R.R."/>
            <person name="La Ragione R."/>
            <person name="Hildebrand F."/>
            <person name="Pallen M.J."/>
        </authorList>
    </citation>
    <scope>NUCLEOTIDE SEQUENCE</scope>
    <source>
        <strain evidence="1">CHK193-30670</strain>
    </source>
</reference>
<reference evidence="1" key="1">
    <citation type="submission" date="2020-10" db="EMBL/GenBank/DDBJ databases">
        <authorList>
            <person name="Gilroy R."/>
        </authorList>
    </citation>
    <scope>NUCLEOTIDE SEQUENCE</scope>
    <source>
        <strain evidence="1">CHK193-30670</strain>
    </source>
</reference>
<dbReference type="Proteomes" id="UP000824074">
    <property type="component" value="Unassembled WGS sequence"/>
</dbReference>
<sequence length="120" mass="14143">MKLKDKLFGFSTKDLYLAELILYEGKYAGIYDGKWKYNTTTYRFQPEKYIIARKESTIEHKFIDIFTGSSFYDFNNCSLEFTGIVAAPISPIISNKKRIKYKDAEEILYTKNTTYIKRNN</sequence>